<comment type="catalytic activity">
    <reaction evidence="5">
        <text>[(1-&gt;4)-beta-D-glucosyl]n+m + reduced acceptor + O2 = 4-dehydro-beta-D-glucosyl-[(1-&gt;4)-beta-D-glucosyl]n-1 + [(1-&gt;4)-beta-D-glucosyl]m + acceptor + H2O.</text>
        <dbReference type="EC" id="1.14.99.56"/>
    </reaction>
</comment>
<reference evidence="8 9" key="1">
    <citation type="submission" date="2016-07" db="EMBL/GenBank/DDBJ databases">
        <title>Pervasive Adenine N6-methylation of Active Genes in Fungi.</title>
        <authorList>
            <consortium name="DOE Joint Genome Institute"/>
            <person name="Mondo S.J."/>
            <person name="Dannebaum R.O."/>
            <person name="Kuo R.C."/>
            <person name="Labutti K."/>
            <person name="Haridas S."/>
            <person name="Kuo A."/>
            <person name="Salamov A."/>
            <person name="Ahrendt S.R."/>
            <person name="Lipzen A."/>
            <person name="Sullivan W."/>
            <person name="Andreopoulos W.B."/>
            <person name="Clum A."/>
            <person name="Lindquist E."/>
            <person name="Daum C."/>
            <person name="Ramamoorthy G.K."/>
            <person name="Gryganskyi A."/>
            <person name="Culley D."/>
            <person name="Magnuson J.K."/>
            <person name="James T.Y."/>
            <person name="O'Malley M.A."/>
            <person name="Stajich J.E."/>
            <person name="Spatafora J.W."/>
            <person name="Visel A."/>
            <person name="Grigoriev I.V."/>
        </authorList>
    </citation>
    <scope>NUCLEOTIDE SEQUENCE [LARGE SCALE GENOMIC DNA]</scope>
    <source>
        <strain evidence="8 9">CBS 115471</strain>
    </source>
</reference>
<feature type="domain" description="Auxiliary Activity family 9 catalytic" evidence="7">
    <location>
        <begin position="19"/>
        <end position="233"/>
    </location>
</feature>
<dbReference type="GO" id="GO:0005576">
    <property type="term" value="C:extracellular region"/>
    <property type="evidence" value="ECO:0007669"/>
    <property type="project" value="UniProtKB-SubCell"/>
</dbReference>
<dbReference type="EMBL" id="MCFA01000035">
    <property type="protein sequence ID" value="ORY14200.1"/>
    <property type="molecule type" value="Genomic_DNA"/>
</dbReference>
<comment type="domain">
    <text evidence="5">Has a modular structure: an endo-beta-1,4-glucanase catalytic module at the N-terminus, a linker rich in serines and threonines, and a C-terminal carbohydrate-binding module (CBM).</text>
</comment>
<dbReference type="InterPro" id="IPR005103">
    <property type="entry name" value="AA9_LPMO"/>
</dbReference>
<organism evidence="8 9">
    <name type="scientific">Clohesyomyces aquaticus</name>
    <dbReference type="NCBI Taxonomy" id="1231657"/>
    <lineage>
        <taxon>Eukaryota</taxon>
        <taxon>Fungi</taxon>
        <taxon>Dikarya</taxon>
        <taxon>Ascomycota</taxon>
        <taxon>Pezizomycotina</taxon>
        <taxon>Dothideomycetes</taxon>
        <taxon>Pleosporomycetidae</taxon>
        <taxon>Pleosporales</taxon>
        <taxon>Lindgomycetaceae</taxon>
        <taxon>Clohesyomyces</taxon>
    </lineage>
</organism>
<gene>
    <name evidence="8" type="ORF">BCR34DRAFT_560906</name>
</gene>
<evidence type="ECO:0000256" key="5">
    <source>
        <dbReference type="RuleBase" id="RU368122"/>
    </source>
</evidence>
<dbReference type="GO" id="GO:0030245">
    <property type="term" value="P:cellulose catabolic process"/>
    <property type="evidence" value="ECO:0007669"/>
    <property type="project" value="UniProtKB-UniRule"/>
</dbReference>
<dbReference type="InterPro" id="IPR049892">
    <property type="entry name" value="AA9"/>
</dbReference>
<evidence type="ECO:0000313" key="8">
    <source>
        <dbReference type="EMBL" id="ORY14200.1"/>
    </source>
</evidence>
<evidence type="ECO:0000256" key="1">
    <source>
        <dbReference type="ARBA" id="ARBA00001973"/>
    </source>
</evidence>
<dbReference type="GO" id="GO:0008810">
    <property type="term" value="F:cellulase activity"/>
    <property type="evidence" value="ECO:0007669"/>
    <property type="project" value="UniProtKB-UniRule"/>
</dbReference>
<keyword evidence="5" id="KW-0119">Carbohydrate metabolism</keyword>
<feature type="signal peptide" evidence="6">
    <location>
        <begin position="1"/>
        <end position="18"/>
    </location>
</feature>
<dbReference type="GO" id="GO:0030248">
    <property type="term" value="F:cellulose binding"/>
    <property type="evidence" value="ECO:0007669"/>
    <property type="project" value="UniProtKB-UniRule"/>
</dbReference>
<keyword evidence="9" id="KW-1185">Reference proteome</keyword>
<dbReference type="OrthoDB" id="4849160at2759"/>
<dbReference type="PANTHER" id="PTHR33353">
    <property type="entry name" value="PUTATIVE (AFU_ORTHOLOGUE AFUA_1G12560)-RELATED"/>
    <property type="match status" value="1"/>
</dbReference>
<keyword evidence="8" id="KW-0378">Hydrolase</keyword>
<dbReference type="CDD" id="cd21175">
    <property type="entry name" value="LPMO_AA9"/>
    <property type="match status" value="1"/>
</dbReference>
<accession>A0A1Y1ZVI2</accession>
<dbReference type="Gene3D" id="2.70.50.70">
    <property type="match status" value="1"/>
</dbReference>
<dbReference type="PANTHER" id="PTHR33353:SF19">
    <property type="entry name" value="GLYCOSYLHYDROLASE FAMILY 61-8 PROTEIN"/>
    <property type="match status" value="1"/>
</dbReference>
<dbReference type="AlphaFoldDB" id="A0A1Y1ZVI2"/>
<evidence type="ECO:0000256" key="6">
    <source>
        <dbReference type="SAM" id="SignalP"/>
    </source>
</evidence>
<dbReference type="EC" id="1.14.99.56" evidence="5"/>
<keyword evidence="4 5" id="KW-1015">Disulfide bond</keyword>
<proteinExistence type="predicted"/>
<dbReference type="STRING" id="1231657.A0A1Y1ZVI2"/>
<evidence type="ECO:0000313" key="9">
    <source>
        <dbReference type="Proteomes" id="UP000193144"/>
    </source>
</evidence>
<comment type="caution">
    <text evidence="8">The sequence shown here is derived from an EMBL/GenBank/DDBJ whole genome shotgun (WGS) entry which is preliminary data.</text>
</comment>
<dbReference type="Pfam" id="PF03443">
    <property type="entry name" value="AA9"/>
    <property type="match status" value="1"/>
</dbReference>
<dbReference type="Proteomes" id="UP000193144">
    <property type="component" value="Unassembled WGS sequence"/>
</dbReference>
<comment type="function">
    <text evidence="5">Lytic polysaccharide monooxygenase (LMPO) that depolymerizes crystalline and amorphous polysaccharides via the oxidation of scissile alpha- or beta-(1-4)-glycosidic bonds, yielding C1 and/or C4 oxidation products. Catalysis by LPMOs requires the reduction of the active-site copper from Cu(II) to Cu(I) by a reducing agent and H(2)O(2) or O(2) as a cosubstrate.</text>
</comment>
<keyword evidence="6" id="KW-0732">Signal</keyword>
<feature type="chain" id="PRO_5012937522" description="AA9 family lytic polysaccharide monooxygenase" evidence="6">
    <location>
        <begin position="19"/>
        <end position="249"/>
    </location>
</feature>
<evidence type="ECO:0000256" key="2">
    <source>
        <dbReference type="ARBA" id="ARBA00004613"/>
    </source>
</evidence>
<name>A0A1Y1ZVI2_9PLEO</name>
<comment type="cofactor">
    <cofactor evidence="1">
        <name>Cu(2+)</name>
        <dbReference type="ChEBI" id="CHEBI:29036"/>
    </cofactor>
</comment>
<keyword evidence="5" id="KW-0136">Cellulose degradation</keyword>
<comment type="subcellular location">
    <subcellularLocation>
        <location evidence="2 5">Secreted</location>
    </subcellularLocation>
</comment>
<protein>
    <recommendedName>
        <fullName evidence="5">AA9 family lytic polysaccharide monooxygenase</fullName>
        <ecNumber evidence="5">1.14.99.56</ecNumber>
    </recommendedName>
    <alternativeName>
        <fullName evidence="5">Endo-beta-1,4-glucanase</fullName>
    </alternativeName>
    <alternativeName>
        <fullName evidence="5">Glycosyl hydrolase 61 family protein</fullName>
    </alternativeName>
</protein>
<evidence type="ECO:0000259" key="7">
    <source>
        <dbReference type="Pfam" id="PF03443"/>
    </source>
</evidence>
<keyword evidence="5" id="KW-0624">Polysaccharide degradation</keyword>
<keyword evidence="3 5" id="KW-0964">Secreted</keyword>
<sequence>MISLLASLLGLLAHHTAAHGGAVNYTVDDIWYPGYDTYGPTSQATAPWLPQRPWISNNPIFETTNTSLSCNVPGTSIPAQSYIPILPGQSISAVYYSWVHTVGPMIVWLTPCGTSCSTLDPSTALWFKIAERGLLSGDILEGMWFQRDFVKWDGSPSLWTEKLPEGLKAGKYLVRHEIVSLHSANRPQFYAECANLEVGGTGDRVPGEEYLVGIPGVWSMDQPEINIDVYDPVVGNQTTYKIPGPPVWI</sequence>
<evidence type="ECO:0000256" key="4">
    <source>
        <dbReference type="ARBA" id="ARBA00023157"/>
    </source>
</evidence>
<evidence type="ECO:0000256" key="3">
    <source>
        <dbReference type="ARBA" id="ARBA00022525"/>
    </source>
</evidence>